<dbReference type="InterPro" id="IPR001296">
    <property type="entry name" value="Glyco_trans_1"/>
</dbReference>
<feature type="domain" description="Glycosyltransferase subfamily 4-like N-terminal" evidence="2">
    <location>
        <begin position="23"/>
        <end position="199"/>
    </location>
</feature>
<evidence type="ECO:0000259" key="2">
    <source>
        <dbReference type="Pfam" id="PF13439"/>
    </source>
</evidence>
<dbReference type="InterPro" id="IPR050194">
    <property type="entry name" value="Glycosyltransferase_grp1"/>
</dbReference>
<evidence type="ECO:0008006" key="5">
    <source>
        <dbReference type="Google" id="ProtNLM"/>
    </source>
</evidence>
<dbReference type="GO" id="GO:0016757">
    <property type="term" value="F:glycosyltransferase activity"/>
    <property type="evidence" value="ECO:0007669"/>
    <property type="project" value="InterPro"/>
</dbReference>
<proteinExistence type="predicted"/>
<accession>A0A2W0HQL4</accession>
<reference evidence="3 4" key="1">
    <citation type="submission" date="2017-10" db="EMBL/GenBank/DDBJ databases">
        <title>Bacillus sp. nov., a halophilic bacterium isolated from a Yangshapao Lake.</title>
        <authorList>
            <person name="Wang H."/>
        </authorList>
    </citation>
    <scope>NUCLEOTIDE SEQUENCE [LARGE SCALE GENOMIC DNA]</scope>
    <source>
        <strain evidence="3 4">YSP-3</strain>
    </source>
</reference>
<dbReference type="Proteomes" id="UP000248066">
    <property type="component" value="Unassembled WGS sequence"/>
</dbReference>
<dbReference type="Pfam" id="PF13439">
    <property type="entry name" value="Glyco_transf_4"/>
    <property type="match status" value="1"/>
</dbReference>
<evidence type="ECO:0000313" key="3">
    <source>
        <dbReference type="EMBL" id="PYZ95868.1"/>
    </source>
</evidence>
<feature type="domain" description="Glycosyl transferase family 1" evidence="1">
    <location>
        <begin position="208"/>
        <end position="367"/>
    </location>
</feature>
<gene>
    <name evidence="3" type="ORF">CR205_15920</name>
</gene>
<organism evidence="3 4">
    <name type="scientific">Alteribacter lacisalsi</name>
    <dbReference type="NCBI Taxonomy" id="2045244"/>
    <lineage>
        <taxon>Bacteria</taxon>
        <taxon>Bacillati</taxon>
        <taxon>Bacillota</taxon>
        <taxon>Bacilli</taxon>
        <taxon>Bacillales</taxon>
        <taxon>Bacillaceae</taxon>
        <taxon>Alteribacter</taxon>
    </lineage>
</organism>
<dbReference type="Gene3D" id="3.40.50.2000">
    <property type="entry name" value="Glycogen Phosphorylase B"/>
    <property type="match status" value="2"/>
</dbReference>
<dbReference type="RefSeq" id="WP_110521145.1">
    <property type="nucleotide sequence ID" value="NZ_PDOF01000003.1"/>
</dbReference>
<dbReference type="AlphaFoldDB" id="A0A2W0HQL4"/>
<dbReference type="Pfam" id="PF00534">
    <property type="entry name" value="Glycos_transf_1"/>
    <property type="match status" value="1"/>
</dbReference>
<dbReference type="PANTHER" id="PTHR45947:SF3">
    <property type="entry name" value="SULFOQUINOVOSYL TRANSFERASE SQD2"/>
    <property type="match status" value="1"/>
</dbReference>
<name>A0A2W0HQL4_9BACI</name>
<comment type="caution">
    <text evidence="3">The sequence shown here is derived from an EMBL/GenBank/DDBJ whole genome shotgun (WGS) entry which is preliminary data.</text>
</comment>
<dbReference type="SUPFAM" id="SSF53756">
    <property type="entry name" value="UDP-Glycosyltransferase/glycogen phosphorylase"/>
    <property type="match status" value="1"/>
</dbReference>
<dbReference type="InterPro" id="IPR028098">
    <property type="entry name" value="Glyco_trans_4-like_N"/>
</dbReference>
<evidence type="ECO:0000259" key="1">
    <source>
        <dbReference type="Pfam" id="PF00534"/>
    </source>
</evidence>
<dbReference type="EMBL" id="PDOF01000003">
    <property type="protein sequence ID" value="PYZ95868.1"/>
    <property type="molecule type" value="Genomic_DNA"/>
</dbReference>
<sequence>MGYNILFISHLYPHKEDPAEGAVIHRQALALRARGHQVTIIAPRPISPRPLTLLSDKWARIYRIPRSYTWEGIEVHSPRYLTLPRKLLSSTRGTYMSRSIEKLLKRVTKKTYDLIHVHHGYPDGTAALDLGAKMKTPVATTFRGSDIDITLHQDEAHSRHILHVCRQSDALITPSPQLRKKLLDYEGYDSVHIGNGIYPEDRYTGEPERKPGPVILSVSRLLTQKGLDKNILALKELAPRYPEITYEIIGDGPARHIHKELVKSEGLEKHVRFLGTLPKAEVMKAMASATVFSLPSEQETFGLVYLEAMIHGTPAICCAGQGVDGIIKEKETGMLVESGDTAALVSALDFLLSNPDLAREIGNRGRETVMQNYTWERIGEQLEDLYETIIAKRPPGS</sequence>
<keyword evidence="4" id="KW-1185">Reference proteome</keyword>
<dbReference type="PANTHER" id="PTHR45947">
    <property type="entry name" value="SULFOQUINOVOSYL TRANSFERASE SQD2"/>
    <property type="match status" value="1"/>
</dbReference>
<evidence type="ECO:0000313" key="4">
    <source>
        <dbReference type="Proteomes" id="UP000248066"/>
    </source>
</evidence>
<protein>
    <recommendedName>
        <fullName evidence="5">Glycosyltransferase family 4 protein</fullName>
    </recommendedName>
</protein>
<dbReference type="OrthoDB" id="179766at2"/>